<dbReference type="HOGENOM" id="CLU_018670_1_0_9"/>
<evidence type="ECO:0000256" key="2">
    <source>
        <dbReference type="SAM" id="Phobius"/>
    </source>
</evidence>
<dbReference type="SUPFAM" id="SSF52540">
    <property type="entry name" value="P-loop containing nucleoside triphosphate hydrolases"/>
    <property type="match status" value="1"/>
</dbReference>
<dbReference type="EMBL" id="ABYU02000027">
    <property type="protein sequence ID" value="EEX21375.1"/>
    <property type="molecule type" value="Genomic_DNA"/>
</dbReference>
<protein>
    <recommendedName>
        <fullName evidence="3">Endonuclease GajA/Old nuclease/RecF-like AAA domain-containing protein</fullName>
    </recommendedName>
</protein>
<dbReference type="Proteomes" id="UP000003755">
    <property type="component" value="Unassembled WGS sequence"/>
</dbReference>
<feature type="transmembrane region" description="Helical" evidence="2">
    <location>
        <begin position="240"/>
        <end position="258"/>
    </location>
</feature>
<feature type="coiled-coil region" evidence="1">
    <location>
        <begin position="173"/>
        <end position="200"/>
    </location>
</feature>
<evidence type="ECO:0000256" key="1">
    <source>
        <dbReference type="SAM" id="Coils"/>
    </source>
</evidence>
<dbReference type="PANTHER" id="PTHR41259:SF1">
    <property type="entry name" value="DOUBLE-STRAND BREAK REPAIR RAD50 ATPASE, PUTATIVE-RELATED"/>
    <property type="match status" value="1"/>
</dbReference>
<organism evidence="4 5">
    <name type="scientific">Blautia hansenii DSM 20583</name>
    <dbReference type="NCBI Taxonomy" id="537007"/>
    <lineage>
        <taxon>Bacteria</taxon>
        <taxon>Bacillati</taxon>
        <taxon>Bacillota</taxon>
        <taxon>Clostridia</taxon>
        <taxon>Lachnospirales</taxon>
        <taxon>Lachnospiraceae</taxon>
        <taxon>Blautia</taxon>
    </lineage>
</organism>
<keyword evidence="5" id="KW-1185">Reference proteome</keyword>
<dbReference type="InterPro" id="IPR041685">
    <property type="entry name" value="AAA_GajA/Old/RecF-like"/>
</dbReference>
<feature type="coiled-coil region" evidence="1">
    <location>
        <begin position="287"/>
        <end position="363"/>
    </location>
</feature>
<dbReference type="Pfam" id="PF13175">
    <property type="entry name" value="AAA_15"/>
    <property type="match status" value="1"/>
</dbReference>
<gene>
    <name evidence="4" type="ORF">BLAHAN_06112</name>
</gene>
<dbReference type="STRING" id="537007.BLAHAN_06112"/>
<feature type="transmembrane region" description="Helical" evidence="2">
    <location>
        <begin position="264"/>
        <end position="282"/>
    </location>
</feature>
<keyword evidence="2" id="KW-0472">Membrane</keyword>
<keyword evidence="1" id="KW-0175">Coiled coil</keyword>
<proteinExistence type="predicted"/>
<dbReference type="Gene3D" id="3.40.50.300">
    <property type="entry name" value="P-loop containing nucleotide triphosphate hydrolases"/>
    <property type="match status" value="2"/>
</dbReference>
<reference evidence="4" key="1">
    <citation type="submission" date="2009-09" db="EMBL/GenBank/DDBJ databases">
        <authorList>
            <person name="Weinstock G."/>
            <person name="Sodergren E."/>
            <person name="Clifton S."/>
            <person name="Fulton L."/>
            <person name="Fulton B."/>
            <person name="Courtney L."/>
            <person name="Fronick C."/>
            <person name="Harrison M."/>
            <person name="Strong C."/>
            <person name="Farmer C."/>
            <person name="Delahaunty K."/>
            <person name="Markovic C."/>
            <person name="Hall O."/>
            <person name="Minx P."/>
            <person name="Tomlinson C."/>
            <person name="Mitreva M."/>
            <person name="Nelson J."/>
            <person name="Hou S."/>
            <person name="Wollam A."/>
            <person name="Pepin K.H."/>
            <person name="Johnson M."/>
            <person name="Bhonagiri V."/>
            <person name="Nash W.E."/>
            <person name="Warren W."/>
            <person name="Chinwalla A."/>
            <person name="Mardis E.R."/>
            <person name="Wilson R.K."/>
        </authorList>
    </citation>
    <scope>NUCLEOTIDE SEQUENCE [LARGE SCALE GENOMIC DNA]</scope>
    <source>
        <strain evidence="4">DSM 20583</strain>
    </source>
</reference>
<keyword evidence="2" id="KW-1133">Transmembrane helix</keyword>
<comment type="caution">
    <text evidence="4">The sequence shown here is derived from an EMBL/GenBank/DDBJ whole genome shotgun (WGS) entry which is preliminary data.</text>
</comment>
<dbReference type="PANTHER" id="PTHR41259">
    <property type="entry name" value="DOUBLE-STRAND BREAK REPAIR RAD50 ATPASE, PUTATIVE-RELATED"/>
    <property type="match status" value="1"/>
</dbReference>
<keyword evidence="2" id="KW-0812">Transmembrane</keyword>
<dbReference type="eggNOG" id="COG4717">
    <property type="taxonomic scope" value="Bacteria"/>
</dbReference>
<dbReference type="AlphaFoldDB" id="C9L9M9"/>
<name>C9L9M9_BLAHA</name>
<evidence type="ECO:0000313" key="4">
    <source>
        <dbReference type="EMBL" id="EEX21375.1"/>
    </source>
</evidence>
<dbReference type="RefSeq" id="WP_003022314.1">
    <property type="nucleotide sequence ID" value="NZ_CP022413.2"/>
</dbReference>
<sequence>MIINRLILKNFGKFQGKEIELKEGINILFGENESGKSTIHVFLQSMLFGMKRGRGKASKTDIYSRYMPWENGNWYEGSMVFTCGERTFRLERGFGKFAKAPILVCKTDGEMLSVEHGDLDMLLGGITENVYENTVSVGQAKSRTEEGLLKEIRDYLSEFQGTGDFRFHPEQAVEILKKRRKELEQKEREALAEKEKQERESALKIHLEEEEIENIQRKLKEKLSGDASAREVQERGKGKIILLAILLLVGAVLGVWVWKSPIMAIVLPLLLLGMYFGLSYLLSQKRKREQQAAKKAKTEERRRLLKESLQERQMKLENLKEAAAERKHDYDTIEKIRKEIQAVSIAEAKIKEAAGNLQKLTGQKLQDEISEIFAQITGGKYKRVLLTENFEIYLDTGEKYLQLYQVSYGTAEQVYLALRLACGTILCQEEELPLILDETFAMYDEKRLIQALKYISQRKSQVILFSSNKREIQALEKAGIPFSLSKLS</sequence>
<feature type="domain" description="Endonuclease GajA/Old nuclease/RecF-like AAA" evidence="3">
    <location>
        <begin position="1"/>
        <end position="418"/>
    </location>
</feature>
<dbReference type="KEGG" id="bhan:CGC63_14260"/>
<accession>C9L9M9</accession>
<dbReference type="InterPro" id="IPR027417">
    <property type="entry name" value="P-loop_NTPase"/>
</dbReference>
<evidence type="ECO:0000259" key="3">
    <source>
        <dbReference type="Pfam" id="PF13175"/>
    </source>
</evidence>
<evidence type="ECO:0000313" key="5">
    <source>
        <dbReference type="Proteomes" id="UP000003755"/>
    </source>
</evidence>